<dbReference type="InterPro" id="IPR001895">
    <property type="entry name" value="RASGEF_cat_dom"/>
</dbReference>
<dbReference type="Pfam" id="PF00617">
    <property type="entry name" value="RasGEF"/>
    <property type="match status" value="1"/>
</dbReference>
<keyword evidence="1 2" id="KW-0344">Guanine-nucleotide releasing factor</keyword>
<dbReference type="SUPFAM" id="SSF48366">
    <property type="entry name" value="Ras GEF"/>
    <property type="match status" value="1"/>
</dbReference>
<feature type="region of interest" description="Disordered" evidence="3">
    <location>
        <begin position="55"/>
        <end position="87"/>
    </location>
</feature>
<evidence type="ECO:0000313" key="5">
    <source>
        <dbReference type="EMBL" id="KAF3426691.1"/>
    </source>
</evidence>
<comment type="caution">
    <text evidence="5">The sequence shown here is derived from an EMBL/GenBank/DDBJ whole genome shotgun (WGS) entry which is preliminary data.</text>
</comment>
<proteinExistence type="predicted"/>
<dbReference type="InterPro" id="IPR023578">
    <property type="entry name" value="Ras_GEF_dom_sf"/>
</dbReference>
<dbReference type="SMART" id="SM00147">
    <property type="entry name" value="RasGEF"/>
    <property type="match status" value="1"/>
</dbReference>
<gene>
    <name evidence="5" type="ORF">E2986_10683</name>
</gene>
<feature type="domain" description="Ras-GEF" evidence="4">
    <location>
        <begin position="25"/>
        <end position="281"/>
    </location>
</feature>
<dbReference type="Gene3D" id="1.10.840.10">
    <property type="entry name" value="Ras guanine-nucleotide exchange factors catalytic domain"/>
    <property type="match status" value="1"/>
</dbReference>
<reference evidence="5" key="1">
    <citation type="submission" date="2019-11" db="EMBL/GenBank/DDBJ databases">
        <title>The nuclear and mitochondrial genomes of Frieseomelitta varia - a highly eusocial stingless bee (Meliponini) with a permanently sterile worker caste.</title>
        <authorList>
            <person name="Freitas F.C.P."/>
            <person name="Lourenco A.P."/>
            <person name="Nunes F.M.F."/>
            <person name="Paschoal A.R."/>
            <person name="Abreu F.C.P."/>
            <person name="Barbin F.O."/>
            <person name="Bataglia L."/>
            <person name="Cardoso-Junior C.A.M."/>
            <person name="Cervoni M.S."/>
            <person name="Silva S.R."/>
            <person name="Dalarmi F."/>
            <person name="Del Lama M.A."/>
            <person name="Depintor T.S."/>
            <person name="Ferreira K.M."/>
            <person name="Goria P.S."/>
            <person name="Jaskot M.C."/>
            <person name="Lago D.C."/>
            <person name="Luna-Lucena D."/>
            <person name="Moda L.M."/>
            <person name="Nascimento L."/>
            <person name="Pedrino M."/>
            <person name="Rabico F.O."/>
            <person name="Sanches F.C."/>
            <person name="Santos D.E."/>
            <person name="Santos C.G."/>
            <person name="Vieira J."/>
            <person name="Lopes T.F."/>
            <person name="Barchuk A.R."/>
            <person name="Hartfelder K."/>
            <person name="Simoes Z.L.P."/>
            <person name="Bitondi M.M.G."/>
            <person name="Pinheiro D.G."/>
        </authorList>
    </citation>
    <scope>NUCLEOTIDE SEQUENCE</scope>
    <source>
        <strain evidence="5">USP_RPSP 00005682</strain>
        <tissue evidence="5">Whole individual</tissue>
    </source>
</reference>
<sequence length="343" mass="39270">MEKRPQPQPPRSSEELEDLHKLLHFPEEVALRLTETEYQLFYQIPPEEYLRHVAQDQNTKSPARPPPSPSRSYCNPSTANSSTQTEEESNWPVLNLFSSVQTLINRFNEVSSWVTHAIASGATIEERQAILSCFLRVAQTCWNTGNFNSAMEIVAGLKSNKLKPFWQSVNEPVPVLENLSSALLSVEYELALARSLAMPECPVVPFFGAFLRELREVIAFEFKSFVHLDKIQNNIKITSVLPFPFKSLLNPDTSRQADRYHSPNINSAPIQCQYSIGSSLNSIPIQTQFHPSSDSVLDQTIVLSLRQMQRFWTLLRRNKFYRTKKWTDMILQGLRHARMSSTK</sequence>
<dbReference type="GO" id="GO:0007265">
    <property type="term" value="P:Ras protein signal transduction"/>
    <property type="evidence" value="ECO:0007669"/>
    <property type="project" value="TreeGrafter"/>
</dbReference>
<evidence type="ECO:0000256" key="1">
    <source>
        <dbReference type="ARBA" id="ARBA00022658"/>
    </source>
</evidence>
<evidence type="ECO:0000256" key="3">
    <source>
        <dbReference type="SAM" id="MobiDB-lite"/>
    </source>
</evidence>
<protein>
    <recommendedName>
        <fullName evidence="4">Ras-GEF domain-containing protein</fullName>
    </recommendedName>
</protein>
<evidence type="ECO:0000259" key="4">
    <source>
        <dbReference type="PROSITE" id="PS50009"/>
    </source>
</evidence>
<dbReference type="Proteomes" id="UP000655588">
    <property type="component" value="Unassembled WGS sequence"/>
</dbReference>
<keyword evidence="6" id="KW-1185">Reference proteome</keyword>
<dbReference type="InterPro" id="IPR036964">
    <property type="entry name" value="RASGEF_cat_dom_sf"/>
</dbReference>
<dbReference type="GO" id="GO:0005886">
    <property type="term" value="C:plasma membrane"/>
    <property type="evidence" value="ECO:0007669"/>
    <property type="project" value="TreeGrafter"/>
</dbReference>
<dbReference type="InterPro" id="IPR008937">
    <property type="entry name" value="Ras-like_GEF"/>
</dbReference>
<organism evidence="5 6">
    <name type="scientific">Frieseomelitta varia</name>
    <dbReference type="NCBI Taxonomy" id="561572"/>
    <lineage>
        <taxon>Eukaryota</taxon>
        <taxon>Metazoa</taxon>
        <taxon>Ecdysozoa</taxon>
        <taxon>Arthropoda</taxon>
        <taxon>Hexapoda</taxon>
        <taxon>Insecta</taxon>
        <taxon>Pterygota</taxon>
        <taxon>Neoptera</taxon>
        <taxon>Endopterygota</taxon>
        <taxon>Hymenoptera</taxon>
        <taxon>Apocrita</taxon>
        <taxon>Aculeata</taxon>
        <taxon>Apoidea</taxon>
        <taxon>Anthophila</taxon>
        <taxon>Apidae</taxon>
        <taxon>Frieseomelitta</taxon>
    </lineage>
</organism>
<dbReference type="PANTHER" id="PTHR23113">
    <property type="entry name" value="GUANINE NUCLEOTIDE EXCHANGE FACTOR"/>
    <property type="match status" value="1"/>
</dbReference>
<feature type="compositionally biased region" description="Polar residues" evidence="3">
    <location>
        <begin position="73"/>
        <end position="84"/>
    </location>
</feature>
<dbReference type="AlphaFoldDB" id="A0A833RZY4"/>
<accession>A0A833RZY4</accession>
<evidence type="ECO:0000313" key="6">
    <source>
        <dbReference type="Proteomes" id="UP000655588"/>
    </source>
</evidence>
<dbReference type="PROSITE" id="PS50009">
    <property type="entry name" value="RASGEF_CAT"/>
    <property type="match status" value="1"/>
</dbReference>
<dbReference type="EMBL" id="WNWW01000298">
    <property type="protein sequence ID" value="KAF3426691.1"/>
    <property type="molecule type" value="Genomic_DNA"/>
</dbReference>
<dbReference type="GO" id="GO:0005085">
    <property type="term" value="F:guanyl-nucleotide exchange factor activity"/>
    <property type="evidence" value="ECO:0007669"/>
    <property type="project" value="UniProtKB-KW"/>
</dbReference>
<dbReference type="PANTHER" id="PTHR23113:SF368">
    <property type="entry name" value="CELL DIVISION CONTROL PROTEIN 25"/>
    <property type="match status" value="1"/>
</dbReference>
<name>A0A833RZY4_9HYME</name>
<evidence type="ECO:0000256" key="2">
    <source>
        <dbReference type="PROSITE-ProRule" id="PRU00168"/>
    </source>
</evidence>